<sequence length="114" mass="13104">MITAQELKVLDEKQLKIYEYLVEKERVKLPLVYILWVLGGMLGFHNAYLGRKDVAKSQLITTIVSAVACLIIIGLLGLLVVLIWIIVDLFSINKYVEEANNEIERRIYNEIINN</sequence>
<protein>
    <submittedName>
        <fullName evidence="2">TM2 domain-containing protein</fullName>
    </submittedName>
</protein>
<dbReference type="AlphaFoldDB" id="A0A6M0H628"/>
<accession>A0A6M0H628</accession>
<dbReference type="RefSeq" id="WP_061995950.1">
    <property type="nucleotide sequence ID" value="NZ_JAAGPU010000030.1"/>
</dbReference>
<gene>
    <name evidence="2" type="ORF">G3M99_14215</name>
</gene>
<keyword evidence="1" id="KW-0812">Transmembrane</keyword>
<feature type="transmembrane region" description="Helical" evidence="1">
    <location>
        <begin position="61"/>
        <end position="87"/>
    </location>
</feature>
<keyword evidence="1" id="KW-0472">Membrane</keyword>
<dbReference type="Proteomes" id="UP000481872">
    <property type="component" value="Unassembled WGS sequence"/>
</dbReference>
<evidence type="ECO:0000313" key="2">
    <source>
        <dbReference type="EMBL" id="NEU05987.1"/>
    </source>
</evidence>
<keyword evidence="1" id="KW-1133">Transmembrane helix</keyword>
<proteinExistence type="predicted"/>
<dbReference type="EMBL" id="JAAGPU010000030">
    <property type="protein sequence ID" value="NEU05987.1"/>
    <property type="molecule type" value="Genomic_DNA"/>
</dbReference>
<evidence type="ECO:0000256" key="1">
    <source>
        <dbReference type="SAM" id="Phobius"/>
    </source>
</evidence>
<evidence type="ECO:0000313" key="3">
    <source>
        <dbReference type="Proteomes" id="UP000481872"/>
    </source>
</evidence>
<organism evidence="2 3">
    <name type="scientific">Clostridium senegalense</name>
    <dbReference type="NCBI Taxonomy" id="1465809"/>
    <lineage>
        <taxon>Bacteria</taxon>
        <taxon>Bacillati</taxon>
        <taxon>Bacillota</taxon>
        <taxon>Clostridia</taxon>
        <taxon>Eubacteriales</taxon>
        <taxon>Clostridiaceae</taxon>
        <taxon>Clostridium</taxon>
    </lineage>
</organism>
<comment type="caution">
    <text evidence="2">The sequence shown here is derived from an EMBL/GenBank/DDBJ whole genome shotgun (WGS) entry which is preliminary data.</text>
</comment>
<feature type="transmembrane region" description="Helical" evidence="1">
    <location>
        <begin position="31"/>
        <end position="49"/>
    </location>
</feature>
<name>A0A6M0H628_9CLOT</name>
<keyword evidence="3" id="KW-1185">Reference proteome</keyword>
<reference evidence="2 3" key="1">
    <citation type="submission" date="2020-02" db="EMBL/GenBank/DDBJ databases">
        <title>Genome assembly of a novel Clostridium senegalense strain.</title>
        <authorList>
            <person name="Gupta T.B."/>
            <person name="Jauregui R."/>
            <person name="Maclean P."/>
            <person name="Nawarathana A."/>
            <person name="Brightwell G."/>
        </authorList>
    </citation>
    <scope>NUCLEOTIDE SEQUENCE [LARGE SCALE GENOMIC DNA]</scope>
    <source>
        <strain evidence="2 3">AGRFS4</strain>
    </source>
</reference>